<proteinExistence type="inferred from homology"/>
<evidence type="ECO:0000259" key="6">
    <source>
        <dbReference type="Pfam" id="PF00149"/>
    </source>
</evidence>
<dbReference type="PANTHER" id="PTHR42988:SF2">
    <property type="entry name" value="CYCLIC NUCLEOTIDE PHOSPHODIESTERASE CBUA0032-RELATED"/>
    <property type="match status" value="1"/>
</dbReference>
<feature type="binding site" evidence="5">
    <location>
        <position position="94"/>
    </location>
    <ligand>
        <name>Fe cation</name>
        <dbReference type="ChEBI" id="CHEBI:24875"/>
        <label>2</label>
    </ligand>
</feature>
<evidence type="ECO:0000256" key="2">
    <source>
        <dbReference type="ARBA" id="ARBA00022801"/>
    </source>
</evidence>
<dbReference type="GO" id="GO:0004115">
    <property type="term" value="F:3',5'-cyclic-AMP phosphodiesterase activity"/>
    <property type="evidence" value="ECO:0007669"/>
    <property type="project" value="UniProtKB-UniRule"/>
</dbReference>
<evidence type="ECO:0000256" key="1">
    <source>
        <dbReference type="ARBA" id="ARBA00022723"/>
    </source>
</evidence>
<keyword evidence="3 5" id="KW-0408">Iron</keyword>
<evidence type="ECO:0000256" key="3">
    <source>
        <dbReference type="ARBA" id="ARBA00023004"/>
    </source>
</evidence>
<keyword evidence="8" id="KW-1185">Reference proteome</keyword>
<keyword evidence="5" id="KW-0114">cAMP</keyword>
<evidence type="ECO:0000256" key="5">
    <source>
        <dbReference type="HAMAP-Rule" id="MF_00905"/>
    </source>
</evidence>
<dbReference type="PANTHER" id="PTHR42988">
    <property type="entry name" value="PHOSPHOHYDROLASE"/>
    <property type="match status" value="1"/>
</dbReference>
<dbReference type="GO" id="GO:0046872">
    <property type="term" value="F:metal ion binding"/>
    <property type="evidence" value="ECO:0007669"/>
    <property type="project" value="UniProtKB-UniRule"/>
</dbReference>
<dbReference type="Gene3D" id="3.60.21.10">
    <property type="match status" value="1"/>
</dbReference>
<feature type="binding site" evidence="5">
    <location>
        <position position="202"/>
    </location>
    <ligand>
        <name>Fe cation</name>
        <dbReference type="ChEBI" id="CHEBI:24875"/>
        <label>2</label>
    </ligand>
</feature>
<accession>A0A330M074</accession>
<protein>
    <recommendedName>
        <fullName evidence="5">3',5'-cyclic adenosine monophosphate phosphodiesterase CpdA</fullName>
        <shortName evidence="5">3',5'-cyclic AMP phosphodiesterase</shortName>
        <shortName evidence="5">cAMP phosphodiesterase</shortName>
        <ecNumber evidence="5">3.1.4.53</ecNumber>
    </recommendedName>
</protein>
<comment type="catalytic activity">
    <reaction evidence="5">
        <text>3',5'-cyclic AMP + H2O = AMP + H(+)</text>
        <dbReference type="Rhea" id="RHEA:25277"/>
        <dbReference type="ChEBI" id="CHEBI:15377"/>
        <dbReference type="ChEBI" id="CHEBI:15378"/>
        <dbReference type="ChEBI" id="CHEBI:58165"/>
        <dbReference type="ChEBI" id="CHEBI:456215"/>
        <dbReference type="EC" id="3.1.4.53"/>
    </reaction>
</comment>
<reference evidence="8" key="1">
    <citation type="submission" date="2018-05" db="EMBL/GenBank/DDBJ databases">
        <authorList>
            <person name="Cea G.-C."/>
            <person name="William W."/>
        </authorList>
    </citation>
    <scope>NUCLEOTIDE SEQUENCE [LARGE SCALE GENOMIC DNA]</scope>
    <source>
        <strain evidence="8">DB21MT 5</strain>
    </source>
</reference>
<dbReference type="EC" id="3.1.4.53" evidence="5"/>
<dbReference type="InterPro" id="IPR004843">
    <property type="entry name" value="Calcineurin-like_PHP"/>
</dbReference>
<feature type="binding site" evidence="5">
    <location>
        <position position="24"/>
    </location>
    <ligand>
        <name>AMP</name>
        <dbReference type="ChEBI" id="CHEBI:456215"/>
    </ligand>
</feature>
<dbReference type="InterPro" id="IPR050884">
    <property type="entry name" value="CNP_phosphodiesterase-III"/>
</dbReference>
<keyword evidence="2 5" id="KW-0378">Hydrolase</keyword>
<dbReference type="AlphaFoldDB" id="A0A330M074"/>
<dbReference type="GO" id="GO:0000166">
    <property type="term" value="F:nucleotide binding"/>
    <property type="evidence" value="ECO:0007669"/>
    <property type="project" value="UniProtKB-UniRule"/>
</dbReference>
<feature type="binding site" evidence="5">
    <location>
        <position position="24"/>
    </location>
    <ligand>
        <name>Fe cation</name>
        <dbReference type="ChEBI" id="CHEBI:24875"/>
        <label>1</label>
    </ligand>
</feature>
<name>A0A330M074_9GAMM</name>
<dbReference type="InterPro" id="IPR046379">
    <property type="entry name" value="cAMP_phosphodiest_CpdA"/>
</dbReference>
<sequence>MGADISKLTVKHNVINLLQVTDTHLFATAKKDLLGVKTQLSYRHVIDAILQNQQPFDAVLATGDISQDNTPASYQYFAQHIKRLNKPCYWLPGNHDNIPLMSDALRAEGVLADKYKIVGDWQIILLDSQLTGSPAGYLAPEQLLLLDEQLSAHPDKYALVVLHHNVYPVGCKWLDQHLLRNADAFLAILEKHSQANHVLFGHVHQQLDKTYAGIHFMASPSTCFQFKPHCDEFTLDSSAPGWRYLQLYSDGSINSQVWRLSNNDFNPDLESKGYSYSG</sequence>
<keyword evidence="1 5" id="KW-0479">Metal-binding</keyword>
<dbReference type="RefSeq" id="WP_112716820.1">
    <property type="nucleotide sequence ID" value="NZ_LS483250.1"/>
</dbReference>
<feature type="binding site" evidence="5">
    <location>
        <position position="22"/>
    </location>
    <ligand>
        <name>Fe cation</name>
        <dbReference type="ChEBI" id="CHEBI:24875"/>
        <label>1</label>
    </ligand>
</feature>
<organism evidence="7 8">
    <name type="scientific">Moritella yayanosii</name>
    <dbReference type="NCBI Taxonomy" id="69539"/>
    <lineage>
        <taxon>Bacteria</taxon>
        <taxon>Pseudomonadati</taxon>
        <taxon>Pseudomonadota</taxon>
        <taxon>Gammaproteobacteria</taxon>
        <taxon>Alteromonadales</taxon>
        <taxon>Moritellaceae</taxon>
        <taxon>Moritella</taxon>
    </lineage>
</organism>
<feature type="binding site" evidence="5">
    <location>
        <position position="204"/>
    </location>
    <ligand>
        <name>AMP</name>
        <dbReference type="ChEBI" id="CHEBI:456215"/>
    </ligand>
</feature>
<feature type="domain" description="Calcineurin-like phosphoesterase" evidence="6">
    <location>
        <begin position="16"/>
        <end position="205"/>
    </location>
</feature>
<dbReference type="InterPro" id="IPR029052">
    <property type="entry name" value="Metallo-depent_PP-like"/>
</dbReference>
<dbReference type="Pfam" id="PF00149">
    <property type="entry name" value="Metallophos"/>
    <property type="match status" value="1"/>
</dbReference>
<feature type="binding site" evidence="5">
    <location>
        <position position="64"/>
    </location>
    <ligand>
        <name>Fe cation</name>
        <dbReference type="ChEBI" id="CHEBI:24875"/>
        <label>2</label>
    </ligand>
</feature>
<dbReference type="Proteomes" id="UP000250163">
    <property type="component" value="Chromosome MORIYA"/>
</dbReference>
<feature type="binding site" evidence="5">
    <location>
        <position position="163"/>
    </location>
    <ligand>
        <name>Fe cation</name>
        <dbReference type="ChEBI" id="CHEBI:24875"/>
        <label>2</label>
    </ligand>
</feature>
<comment type="function">
    <text evidence="5">Hydrolyzes cAMP to 5'-AMP. Plays an important regulatory role in modulating the intracellular concentration of cAMP, thereby influencing cAMP-dependent processes.</text>
</comment>
<evidence type="ECO:0000256" key="4">
    <source>
        <dbReference type="ARBA" id="ARBA00025742"/>
    </source>
</evidence>
<dbReference type="NCBIfam" id="NF008359">
    <property type="entry name" value="PRK11148.1"/>
    <property type="match status" value="1"/>
</dbReference>
<evidence type="ECO:0000313" key="8">
    <source>
        <dbReference type="Proteomes" id="UP000250163"/>
    </source>
</evidence>
<keyword evidence="5" id="KW-0547">Nucleotide-binding</keyword>
<feature type="binding site" evidence="5">
    <location>
        <begin position="94"/>
        <end position="95"/>
    </location>
    <ligand>
        <name>AMP</name>
        <dbReference type="ChEBI" id="CHEBI:456215"/>
    </ligand>
</feature>
<gene>
    <name evidence="5 7" type="primary">cpdA</name>
    <name evidence="7" type="ORF">MORIYA_3410</name>
</gene>
<dbReference type="KEGG" id="mya:MORIYA_3410"/>
<dbReference type="InterPro" id="IPR026575">
    <property type="entry name" value="GpdQ/CpdA-like"/>
</dbReference>
<dbReference type="OrthoDB" id="9784378at2"/>
<comment type="similarity">
    <text evidence="4 5">Belongs to the cyclic nucleotide phosphodiesterase class-III family.</text>
</comment>
<dbReference type="EMBL" id="LS483250">
    <property type="protein sequence ID" value="SQD79865.1"/>
    <property type="molecule type" value="Genomic_DNA"/>
</dbReference>
<dbReference type="SUPFAM" id="SSF56300">
    <property type="entry name" value="Metallo-dependent phosphatases"/>
    <property type="match status" value="1"/>
</dbReference>
<dbReference type="HAMAP" id="MF_00905">
    <property type="entry name" value="cAMP_phosphodiest_CpdA"/>
    <property type="match status" value="1"/>
</dbReference>
<comment type="cofactor">
    <cofactor evidence="5">
        <name>Fe(2+)</name>
        <dbReference type="ChEBI" id="CHEBI:29033"/>
    </cofactor>
    <text evidence="5">Binds 2 Fe(2+) ions per subunit.</text>
</comment>
<feature type="binding site" evidence="5">
    <location>
        <position position="204"/>
    </location>
    <ligand>
        <name>Fe cation</name>
        <dbReference type="ChEBI" id="CHEBI:24875"/>
        <label>1</label>
    </ligand>
</feature>
<feature type="binding site" evidence="5">
    <location>
        <position position="64"/>
    </location>
    <ligand>
        <name>AMP</name>
        <dbReference type="ChEBI" id="CHEBI:456215"/>
    </ligand>
</feature>
<feature type="binding site" evidence="5">
    <location>
        <position position="64"/>
    </location>
    <ligand>
        <name>Fe cation</name>
        <dbReference type="ChEBI" id="CHEBI:24875"/>
        <label>1</label>
    </ligand>
</feature>
<dbReference type="CDD" id="cd07402">
    <property type="entry name" value="MPP_GpdQ"/>
    <property type="match status" value="1"/>
</dbReference>
<evidence type="ECO:0000313" key="7">
    <source>
        <dbReference type="EMBL" id="SQD79865.1"/>
    </source>
</evidence>